<evidence type="ECO:0000256" key="1">
    <source>
        <dbReference type="ARBA" id="ARBA00004123"/>
    </source>
</evidence>
<dbReference type="Pfam" id="PF00076">
    <property type="entry name" value="RRM_1"/>
    <property type="match status" value="1"/>
</dbReference>
<dbReference type="PANTHER" id="PTHR48033:SF4">
    <property type="entry name" value="OS08G0320100 PROTEIN"/>
    <property type="match status" value="1"/>
</dbReference>
<dbReference type="PROSITE" id="PS50102">
    <property type="entry name" value="RRM"/>
    <property type="match status" value="1"/>
</dbReference>
<dbReference type="PANTHER" id="PTHR48033">
    <property type="entry name" value="RNA-BINDING (RRM/RBD/RNP MOTIFS) FAMILY PROTEIN"/>
    <property type="match status" value="1"/>
</dbReference>
<dbReference type="GO" id="GO:0005654">
    <property type="term" value="C:nucleoplasm"/>
    <property type="evidence" value="ECO:0007669"/>
    <property type="project" value="TreeGrafter"/>
</dbReference>
<keyword evidence="6" id="KW-1185">Reference proteome</keyword>
<dbReference type="EMBL" id="JBBWWQ010000001">
    <property type="protein sequence ID" value="KAK8957964.1"/>
    <property type="molecule type" value="Genomic_DNA"/>
</dbReference>
<evidence type="ECO:0000313" key="5">
    <source>
        <dbReference type="EMBL" id="KAK8957964.1"/>
    </source>
</evidence>
<feature type="domain" description="RRM" evidence="4">
    <location>
        <begin position="1"/>
        <end position="62"/>
    </location>
</feature>
<dbReference type="AlphaFoldDB" id="A0AAP0C5C9"/>
<dbReference type="GO" id="GO:0000785">
    <property type="term" value="C:chromatin"/>
    <property type="evidence" value="ECO:0007669"/>
    <property type="project" value="TreeGrafter"/>
</dbReference>
<comment type="subcellular location">
    <subcellularLocation>
        <location evidence="1">Nucleus</location>
    </subcellularLocation>
</comment>
<name>A0AAP0C5C9_9ASPA</name>
<organism evidence="5 6">
    <name type="scientific">Platanthera zijinensis</name>
    <dbReference type="NCBI Taxonomy" id="2320716"/>
    <lineage>
        <taxon>Eukaryota</taxon>
        <taxon>Viridiplantae</taxon>
        <taxon>Streptophyta</taxon>
        <taxon>Embryophyta</taxon>
        <taxon>Tracheophyta</taxon>
        <taxon>Spermatophyta</taxon>
        <taxon>Magnoliopsida</taxon>
        <taxon>Liliopsida</taxon>
        <taxon>Asparagales</taxon>
        <taxon>Orchidaceae</taxon>
        <taxon>Orchidoideae</taxon>
        <taxon>Orchideae</taxon>
        <taxon>Orchidinae</taxon>
        <taxon>Platanthera</taxon>
    </lineage>
</organism>
<accession>A0AAP0C5C9</accession>
<evidence type="ECO:0000256" key="3">
    <source>
        <dbReference type="PROSITE-ProRule" id="PRU00176"/>
    </source>
</evidence>
<gene>
    <name evidence="5" type="primary">RNP1</name>
    <name evidence="5" type="ORF">KSP39_PZI001145</name>
</gene>
<dbReference type="GO" id="GO:1990904">
    <property type="term" value="C:ribonucleoprotein complex"/>
    <property type="evidence" value="ECO:0007669"/>
    <property type="project" value="UniProtKB-KW"/>
</dbReference>
<evidence type="ECO:0000256" key="2">
    <source>
        <dbReference type="ARBA" id="ARBA00023242"/>
    </source>
</evidence>
<keyword evidence="2" id="KW-0539">Nucleus</keyword>
<dbReference type="InterPro" id="IPR000504">
    <property type="entry name" value="RRM_dom"/>
</dbReference>
<dbReference type="InterPro" id="IPR035979">
    <property type="entry name" value="RBD_domain_sf"/>
</dbReference>
<dbReference type="GO" id="GO:0003723">
    <property type="term" value="F:RNA binding"/>
    <property type="evidence" value="ECO:0007669"/>
    <property type="project" value="UniProtKB-UniRule"/>
</dbReference>
<evidence type="ECO:0000313" key="6">
    <source>
        <dbReference type="Proteomes" id="UP001418222"/>
    </source>
</evidence>
<dbReference type="Gene3D" id="3.30.70.330">
    <property type="match status" value="1"/>
</dbReference>
<dbReference type="GO" id="GO:0010468">
    <property type="term" value="P:regulation of gene expression"/>
    <property type="evidence" value="ECO:0007669"/>
    <property type="project" value="TreeGrafter"/>
</dbReference>
<dbReference type="SUPFAM" id="SSF54928">
    <property type="entry name" value="RNA-binding domain, RBD"/>
    <property type="match status" value="1"/>
</dbReference>
<comment type="caution">
    <text evidence="5">The sequence shown here is derived from an EMBL/GenBank/DDBJ whole genome shotgun (WGS) entry which is preliminary data.</text>
</comment>
<evidence type="ECO:0000259" key="4">
    <source>
        <dbReference type="PROSITE" id="PS50102"/>
    </source>
</evidence>
<proteinExistence type="predicted"/>
<sequence>MKHFGKYGEIVDSVIMKDRHIQQPRGFGFITYGYPSVVDQVIEENHIINGKQVIILAKFLKHCFKILKPQCIY</sequence>
<keyword evidence="5" id="KW-0687">Ribonucleoprotein</keyword>
<protein>
    <submittedName>
        <fullName evidence="5">Heterogeneous nuclear ribonucleoprotein 1</fullName>
    </submittedName>
</protein>
<dbReference type="Proteomes" id="UP001418222">
    <property type="component" value="Unassembled WGS sequence"/>
</dbReference>
<keyword evidence="3" id="KW-0694">RNA-binding</keyword>
<dbReference type="InterPro" id="IPR012677">
    <property type="entry name" value="Nucleotide-bd_a/b_plait_sf"/>
</dbReference>
<reference evidence="5 6" key="1">
    <citation type="journal article" date="2022" name="Nat. Plants">
        <title>Genomes of leafy and leafless Platanthera orchids illuminate the evolution of mycoheterotrophy.</title>
        <authorList>
            <person name="Li M.H."/>
            <person name="Liu K.W."/>
            <person name="Li Z."/>
            <person name="Lu H.C."/>
            <person name="Ye Q.L."/>
            <person name="Zhang D."/>
            <person name="Wang J.Y."/>
            <person name="Li Y.F."/>
            <person name="Zhong Z.M."/>
            <person name="Liu X."/>
            <person name="Yu X."/>
            <person name="Liu D.K."/>
            <person name="Tu X.D."/>
            <person name="Liu B."/>
            <person name="Hao Y."/>
            <person name="Liao X.Y."/>
            <person name="Jiang Y.T."/>
            <person name="Sun W.H."/>
            <person name="Chen J."/>
            <person name="Chen Y.Q."/>
            <person name="Ai Y."/>
            <person name="Zhai J.W."/>
            <person name="Wu S.S."/>
            <person name="Zhou Z."/>
            <person name="Hsiao Y.Y."/>
            <person name="Wu W.L."/>
            <person name="Chen Y.Y."/>
            <person name="Lin Y.F."/>
            <person name="Hsu J.L."/>
            <person name="Li C.Y."/>
            <person name="Wang Z.W."/>
            <person name="Zhao X."/>
            <person name="Zhong W.Y."/>
            <person name="Ma X.K."/>
            <person name="Ma L."/>
            <person name="Huang J."/>
            <person name="Chen G.Z."/>
            <person name="Huang M.Z."/>
            <person name="Huang L."/>
            <person name="Peng D.H."/>
            <person name="Luo Y.B."/>
            <person name="Zou S.Q."/>
            <person name="Chen S.P."/>
            <person name="Lan S."/>
            <person name="Tsai W.C."/>
            <person name="Van de Peer Y."/>
            <person name="Liu Z.J."/>
        </authorList>
    </citation>
    <scope>NUCLEOTIDE SEQUENCE [LARGE SCALE GENOMIC DNA]</scope>
    <source>
        <strain evidence="5">Lor287</strain>
    </source>
</reference>